<accession>A0A1H6K6S2</accession>
<dbReference type="InterPro" id="IPR036510">
    <property type="entry name" value="Ribosomal_bS20_sf"/>
</dbReference>
<dbReference type="GO" id="GO:0070181">
    <property type="term" value="F:small ribosomal subunit rRNA binding"/>
    <property type="evidence" value="ECO:0007669"/>
    <property type="project" value="TreeGrafter"/>
</dbReference>
<evidence type="ECO:0000256" key="1">
    <source>
        <dbReference type="ARBA" id="ARBA00003134"/>
    </source>
</evidence>
<dbReference type="InterPro" id="IPR002583">
    <property type="entry name" value="Ribosomal_bS20"/>
</dbReference>
<comment type="similarity">
    <text evidence="2 8">Belongs to the bacterial ribosomal protein bS20 family.</text>
</comment>
<evidence type="ECO:0000256" key="8">
    <source>
        <dbReference type="HAMAP-Rule" id="MF_00500"/>
    </source>
</evidence>
<evidence type="ECO:0000256" key="3">
    <source>
        <dbReference type="ARBA" id="ARBA00022730"/>
    </source>
</evidence>
<keyword evidence="4 8" id="KW-0694">RNA-binding</keyword>
<comment type="function">
    <text evidence="1 8">Binds directly to 16S ribosomal RNA.</text>
</comment>
<evidence type="ECO:0000256" key="6">
    <source>
        <dbReference type="ARBA" id="ARBA00023274"/>
    </source>
</evidence>
<organism evidence="9 10">
    <name type="scientific">Epilithonimonas hominis</name>
    <dbReference type="NCBI Taxonomy" id="420404"/>
    <lineage>
        <taxon>Bacteria</taxon>
        <taxon>Pseudomonadati</taxon>
        <taxon>Bacteroidota</taxon>
        <taxon>Flavobacteriia</taxon>
        <taxon>Flavobacteriales</taxon>
        <taxon>Weeksellaceae</taxon>
        <taxon>Chryseobacterium group</taxon>
        <taxon>Epilithonimonas</taxon>
    </lineage>
</organism>
<keyword evidence="6 8" id="KW-0687">Ribonucleoprotein</keyword>
<evidence type="ECO:0000313" key="10">
    <source>
        <dbReference type="Proteomes" id="UP000198555"/>
    </source>
</evidence>
<keyword evidence="10" id="KW-1185">Reference proteome</keyword>
<dbReference type="EMBL" id="FNWX01000022">
    <property type="protein sequence ID" value="SEH71098.1"/>
    <property type="molecule type" value="Genomic_DNA"/>
</dbReference>
<reference evidence="10" key="1">
    <citation type="submission" date="2016-10" db="EMBL/GenBank/DDBJ databases">
        <authorList>
            <person name="Varghese N."/>
            <person name="Submissions S."/>
        </authorList>
    </citation>
    <scope>NUCLEOTIDE SEQUENCE [LARGE SCALE GENOMIC DNA]</scope>
    <source>
        <strain evidence="10">DSM 19326</strain>
    </source>
</reference>
<dbReference type="HAMAP" id="MF_00500">
    <property type="entry name" value="Ribosomal_bS20"/>
    <property type="match status" value="1"/>
</dbReference>
<proteinExistence type="inferred from homology"/>
<evidence type="ECO:0000313" key="9">
    <source>
        <dbReference type="EMBL" id="SEH71098.1"/>
    </source>
</evidence>
<dbReference type="GO" id="GO:0005829">
    <property type="term" value="C:cytosol"/>
    <property type="evidence" value="ECO:0007669"/>
    <property type="project" value="TreeGrafter"/>
</dbReference>
<evidence type="ECO:0000256" key="5">
    <source>
        <dbReference type="ARBA" id="ARBA00022980"/>
    </source>
</evidence>
<evidence type="ECO:0000256" key="2">
    <source>
        <dbReference type="ARBA" id="ARBA00007634"/>
    </source>
</evidence>
<dbReference type="GO" id="GO:0006412">
    <property type="term" value="P:translation"/>
    <property type="evidence" value="ECO:0007669"/>
    <property type="project" value="UniProtKB-UniRule"/>
</dbReference>
<sequence length="91" mass="10452">MHPHLNVMANHKSALKRIRQNEVRRLRNRYYHKTARTAVKVLRNEADKAAASEQLPKVISLLDKLAKKNIIHKNKAANLKSKLTKHVNSLA</sequence>
<protein>
    <recommendedName>
        <fullName evidence="7 8">Small ribosomal subunit protein bS20</fullName>
    </recommendedName>
</protein>
<evidence type="ECO:0000256" key="7">
    <source>
        <dbReference type="ARBA" id="ARBA00035136"/>
    </source>
</evidence>
<keyword evidence="3 8" id="KW-0699">rRNA-binding</keyword>
<dbReference type="PANTHER" id="PTHR33398:SF1">
    <property type="entry name" value="SMALL RIBOSOMAL SUBUNIT PROTEIN BS20C"/>
    <property type="match status" value="1"/>
</dbReference>
<name>A0A1H6K6S2_9FLAO</name>
<dbReference type="AlphaFoldDB" id="A0A1H6K6S2"/>
<dbReference type="Proteomes" id="UP000198555">
    <property type="component" value="Unassembled WGS sequence"/>
</dbReference>
<dbReference type="PANTHER" id="PTHR33398">
    <property type="entry name" value="30S RIBOSOMAL PROTEIN S20"/>
    <property type="match status" value="1"/>
</dbReference>
<dbReference type="SUPFAM" id="SSF46992">
    <property type="entry name" value="Ribosomal protein S20"/>
    <property type="match status" value="1"/>
</dbReference>
<dbReference type="STRING" id="420404.SAMN05421793_12220"/>
<gene>
    <name evidence="8" type="primary">rpsT</name>
    <name evidence="9" type="ORF">SAMN05421793_12220</name>
</gene>
<dbReference type="Gene3D" id="1.20.58.110">
    <property type="entry name" value="Ribosomal protein S20"/>
    <property type="match status" value="1"/>
</dbReference>
<dbReference type="NCBIfam" id="TIGR00029">
    <property type="entry name" value="S20"/>
    <property type="match status" value="1"/>
</dbReference>
<dbReference type="GO" id="GO:0003735">
    <property type="term" value="F:structural constituent of ribosome"/>
    <property type="evidence" value="ECO:0007669"/>
    <property type="project" value="InterPro"/>
</dbReference>
<dbReference type="Pfam" id="PF01649">
    <property type="entry name" value="Ribosomal_S20p"/>
    <property type="match status" value="1"/>
</dbReference>
<dbReference type="GO" id="GO:0015935">
    <property type="term" value="C:small ribosomal subunit"/>
    <property type="evidence" value="ECO:0007669"/>
    <property type="project" value="TreeGrafter"/>
</dbReference>
<keyword evidence="5 8" id="KW-0689">Ribosomal protein</keyword>
<evidence type="ECO:0000256" key="4">
    <source>
        <dbReference type="ARBA" id="ARBA00022884"/>
    </source>
</evidence>